<proteinExistence type="predicted"/>
<dbReference type="AlphaFoldDB" id="A0ABD0R2E6"/>
<dbReference type="EMBL" id="JAMKFB020000005">
    <property type="protein sequence ID" value="KAL0192478.1"/>
    <property type="molecule type" value="Genomic_DNA"/>
</dbReference>
<gene>
    <name evidence="1" type="ORF">M9458_010774</name>
</gene>
<dbReference type="PANTHER" id="PTHR35617">
    <property type="entry name" value="PHAGE_INTEGRASE DOMAIN-CONTAINING PROTEIN"/>
    <property type="match status" value="1"/>
</dbReference>
<dbReference type="Proteomes" id="UP001529510">
    <property type="component" value="Unassembled WGS sequence"/>
</dbReference>
<comment type="caution">
    <text evidence="1">The sequence shown here is derived from an EMBL/GenBank/DDBJ whole genome shotgun (WGS) entry which is preliminary data.</text>
</comment>
<evidence type="ECO:0000313" key="1">
    <source>
        <dbReference type="EMBL" id="KAL0192478.1"/>
    </source>
</evidence>
<feature type="non-terminal residue" evidence="1">
    <location>
        <position position="158"/>
    </location>
</feature>
<reference evidence="1 2" key="1">
    <citation type="submission" date="2024-05" db="EMBL/GenBank/DDBJ databases">
        <title>Genome sequencing and assembly of Indian major carp, Cirrhinus mrigala (Hamilton, 1822).</title>
        <authorList>
            <person name="Mohindra V."/>
            <person name="Chowdhury L.M."/>
            <person name="Lal K."/>
            <person name="Jena J.K."/>
        </authorList>
    </citation>
    <scope>NUCLEOTIDE SEQUENCE [LARGE SCALE GENOMIC DNA]</scope>
    <source>
        <strain evidence="1">CM1030</strain>
        <tissue evidence="1">Blood</tissue>
    </source>
</reference>
<organism evidence="1 2">
    <name type="scientific">Cirrhinus mrigala</name>
    <name type="common">Mrigala</name>
    <dbReference type="NCBI Taxonomy" id="683832"/>
    <lineage>
        <taxon>Eukaryota</taxon>
        <taxon>Metazoa</taxon>
        <taxon>Chordata</taxon>
        <taxon>Craniata</taxon>
        <taxon>Vertebrata</taxon>
        <taxon>Euteleostomi</taxon>
        <taxon>Actinopterygii</taxon>
        <taxon>Neopterygii</taxon>
        <taxon>Teleostei</taxon>
        <taxon>Ostariophysi</taxon>
        <taxon>Cypriniformes</taxon>
        <taxon>Cyprinidae</taxon>
        <taxon>Labeoninae</taxon>
        <taxon>Labeonini</taxon>
        <taxon>Cirrhinus</taxon>
    </lineage>
</organism>
<name>A0ABD0R2E6_CIRMR</name>
<accession>A0ABD0R2E6</accession>
<keyword evidence="2" id="KW-1185">Reference proteome</keyword>
<protein>
    <submittedName>
        <fullName evidence="1">Uncharacterized protein</fullName>
    </submittedName>
</protein>
<evidence type="ECO:0000313" key="2">
    <source>
        <dbReference type="Proteomes" id="UP001529510"/>
    </source>
</evidence>
<sequence length="158" mass="17672">MLSRHMPPVLATAAGQARVGPDGNLIVRFLRDARRLNPPRPPLVPSWDLSVILTGLQRGPFELLDSVELKFLSAETALLTTLTSITSWIRAQGSHHAFRVQVLNLQALPSEEADPVLALLCPIRVLRIYVDRTWSFRSSEQLLSAMEVSRKERLSPSR</sequence>
<dbReference type="PANTHER" id="PTHR35617:SF3">
    <property type="entry name" value="CORE-BINDING (CB) DOMAIN-CONTAINING PROTEIN"/>
    <property type="match status" value="1"/>
</dbReference>